<evidence type="ECO:0000256" key="2">
    <source>
        <dbReference type="ARBA" id="ARBA00022448"/>
    </source>
</evidence>
<evidence type="ECO:0000259" key="12">
    <source>
        <dbReference type="Pfam" id="PF00593"/>
    </source>
</evidence>
<dbReference type="NCBIfam" id="TIGR04056">
    <property type="entry name" value="OMP_RagA_SusC"/>
    <property type="match status" value="1"/>
</dbReference>
<evidence type="ECO:0000256" key="7">
    <source>
        <dbReference type="ARBA" id="ARBA00023237"/>
    </source>
</evidence>
<comment type="similarity">
    <text evidence="8 9">Belongs to the TonB-dependent receptor family.</text>
</comment>
<keyword evidence="6 8" id="KW-0472">Membrane</keyword>
<keyword evidence="11" id="KW-0732">Signal</keyword>
<keyword evidence="15" id="KW-1185">Reference proteome</keyword>
<keyword evidence="2 8" id="KW-0813">Transport</keyword>
<dbReference type="NCBIfam" id="TIGR04057">
    <property type="entry name" value="SusC_RagA_signa"/>
    <property type="match status" value="1"/>
</dbReference>
<gene>
    <name evidence="14" type="ORF">EV196_109101</name>
</gene>
<dbReference type="OrthoDB" id="9768177at2"/>
<accession>A0A4R1RCG6</accession>
<dbReference type="GO" id="GO:0009279">
    <property type="term" value="C:cell outer membrane"/>
    <property type="evidence" value="ECO:0007669"/>
    <property type="project" value="UniProtKB-SubCell"/>
</dbReference>
<evidence type="ECO:0000256" key="4">
    <source>
        <dbReference type="ARBA" id="ARBA00022692"/>
    </source>
</evidence>
<dbReference type="SUPFAM" id="SSF56935">
    <property type="entry name" value="Porins"/>
    <property type="match status" value="1"/>
</dbReference>
<evidence type="ECO:0000256" key="3">
    <source>
        <dbReference type="ARBA" id="ARBA00022452"/>
    </source>
</evidence>
<comment type="caution">
    <text evidence="14">The sequence shown here is derived from an EMBL/GenBank/DDBJ whole genome shotgun (WGS) entry which is preliminary data.</text>
</comment>
<dbReference type="InterPro" id="IPR023997">
    <property type="entry name" value="TonB-dep_OMP_SusC/RagA_CS"/>
</dbReference>
<evidence type="ECO:0000259" key="13">
    <source>
        <dbReference type="Pfam" id="PF07715"/>
    </source>
</evidence>
<dbReference type="InterPro" id="IPR037066">
    <property type="entry name" value="Plug_dom_sf"/>
</dbReference>
<dbReference type="SUPFAM" id="SSF49464">
    <property type="entry name" value="Carboxypeptidase regulatory domain-like"/>
    <property type="match status" value="1"/>
</dbReference>
<dbReference type="InterPro" id="IPR000531">
    <property type="entry name" value="Beta-barrel_TonB"/>
</dbReference>
<evidence type="ECO:0000256" key="9">
    <source>
        <dbReference type="RuleBase" id="RU003357"/>
    </source>
</evidence>
<proteinExistence type="inferred from homology"/>
<feature type="region of interest" description="Disordered" evidence="10">
    <location>
        <begin position="145"/>
        <end position="167"/>
    </location>
</feature>
<keyword evidence="5 9" id="KW-0798">TonB box</keyword>
<organism evidence="14 15">
    <name type="scientific">Mariniflexile fucanivorans</name>
    <dbReference type="NCBI Taxonomy" id="264023"/>
    <lineage>
        <taxon>Bacteria</taxon>
        <taxon>Pseudomonadati</taxon>
        <taxon>Bacteroidota</taxon>
        <taxon>Flavobacteriia</taxon>
        <taxon>Flavobacteriales</taxon>
        <taxon>Flavobacteriaceae</taxon>
        <taxon>Mariniflexile</taxon>
    </lineage>
</organism>
<dbReference type="InterPro" id="IPR036942">
    <property type="entry name" value="Beta-barrel_TonB_sf"/>
</dbReference>
<dbReference type="Gene3D" id="2.60.40.1120">
    <property type="entry name" value="Carboxypeptidase-like, regulatory domain"/>
    <property type="match status" value="1"/>
</dbReference>
<dbReference type="Gene3D" id="2.170.130.10">
    <property type="entry name" value="TonB-dependent receptor, plug domain"/>
    <property type="match status" value="1"/>
</dbReference>
<protein>
    <submittedName>
        <fullName evidence="14">TonB-linked SusC/RagA family outer membrane protein</fullName>
    </submittedName>
</protein>
<feature type="domain" description="TonB-dependent receptor-like beta-barrel" evidence="12">
    <location>
        <begin position="413"/>
        <end position="805"/>
    </location>
</feature>
<dbReference type="RefSeq" id="WP_132218987.1">
    <property type="nucleotide sequence ID" value="NZ_OX156936.1"/>
</dbReference>
<dbReference type="Pfam" id="PF13715">
    <property type="entry name" value="CarbopepD_reg_2"/>
    <property type="match status" value="1"/>
</dbReference>
<dbReference type="EMBL" id="SLUP01000009">
    <property type="protein sequence ID" value="TCL63476.1"/>
    <property type="molecule type" value="Genomic_DNA"/>
</dbReference>
<dbReference type="FunFam" id="2.60.40.1120:FF:000003">
    <property type="entry name" value="Outer membrane protein Omp121"/>
    <property type="match status" value="1"/>
</dbReference>
<dbReference type="Pfam" id="PF07715">
    <property type="entry name" value="Plug"/>
    <property type="match status" value="1"/>
</dbReference>
<feature type="signal peptide" evidence="11">
    <location>
        <begin position="1"/>
        <end position="23"/>
    </location>
</feature>
<dbReference type="InterPro" id="IPR012910">
    <property type="entry name" value="Plug_dom"/>
</dbReference>
<evidence type="ECO:0000313" key="15">
    <source>
        <dbReference type="Proteomes" id="UP000295455"/>
    </source>
</evidence>
<evidence type="ECO:0000256" key="8">
    <source>
        <dbReference type="PROSITE-ProRule" id="PRU01360"/>
    </source>
</evidence>
<dbReference type="PROSITE" id="PS52016">
    <property type="entry name" value="TONB_DEPENDENT_REC_3"/>
    <property type="match status" value="1"/>
</dbReference>
<name>A0A4R1RCG6_9FLAO</name>
<evidence type="ECO:0000256" key="1">
    <source>
        <dbReference type="ARBA" id="ARBA00004571"/>
    </source>
</evidence>
<comment type="subcellular location">
    <subcellularLocation>
        <location evidence="1 8">Cell outer membrane</location>
        <topology evidence="1 8">Multi-pass membrane protein</topology>
    </subcellularLocation>
</comment>
<keyword evidence="7 8" id="KW-0998">Cell outer membrane</keyword>
<reference evidence="14 15" key="1">
    <citation type="submission" date="2019-03" db="EMBL/GenBank/DDBJ databases">
        <title>Genomic Encyclopedia of Type Strains, Phase IV (KMG-IV): sequencing the most valuable type-strain genomes for metagenomic binning, comparative biology and taxonomic classification.</title>
        <authorList>
            <person name="Goeker M."/>
        </authorList>
    </citation>
    <scope>NUCLEOTIDE SEQUENCE [LARGE SCALE GENOMIC DNA]</scope>
    <source>
        <strain evidence="14 15">DSM 18792</strain>
    </source>
</reference>
<dbReference type="AlphaFoldDB" id="A0A4R1RCG6"/>
<keyword evidence="3 8" id="KW-1134">Transmembrane beta strand</keyword>
<feature type="chain" id="PRO_5020723663" evidence="11">
    <location>
        <begin position="24"/>
        <end position="1017"/>
    </location>
</feature>
<dbReference type="Proteomes" id="UP000295455">
    <property type="component" value="Unassembled WGS sequence"/>
</dbReference>
<dbReference type="InterPro" id="IPR008969">
    <property type="entry name" value="CarboxyPept-like_regulatory"/>
</dbReference>
<evidence type="ECO:0000256" key="6">
    <source>
        <dbReference type="ARBA" id="ARBA00023136"/>
    </source>
</evidence>
<sequence>MKNRLLKKLVLPVFLLLGSIMYAQSVSGTVSDKSGPVPGVNVLVKGTTTGTVTDFDGKFDISVSKGSVLVFSYVGYLTQEVNYTGQASINVLLQEDAALLDEVVVVGYGSKQKSLVTGAISSIDSKQIKSSSNQRVEQVLQGRTSGVTVSSSSGSPGQGAQIRIRGAGSSGNSDPLYIVDGMKVSNISTIAPGDIANIEILKDAASAAIYGTEGANGVVIITTKAGRSSNGGVKVGFSTQLGTQFVKTDMELMNSSQFVEYMNEAGISSVVDNGVNTNWLDAIFESAPITRYDLNISGGDKKLSYYGSFGSIKQDGIVGKENSSFKRKTFRINLKSEITDFIEVGYNATYSLSDRLGIQENSDTRGVIQNAIALDPLTPVTYANESDVPQSVLNNQIIDNGDGTFTTIPLLRDGNGNVYGYPTYSTGEFVNPVAFANVMNKTTYDENQSIFSAYLKLKVIEGLYITTRYGRESGKTDEKNMINPYYVSSEAANTTYTGSQNYRKSRRWLWENFVNYDKTIGKHNFALLGGYSAEDTDGSTIIKRSGSIAIEDFTGFDFDLAAFNQQIDLVDPTADNMVSLFGRLSYDYDGKYLFEGSLRSDTSDKFPSANKTGTFPAVSLGWVLSKEDFWKQDSKIDYLKFRGSWGQNGSKSNLSGNSDKTYVTSFLNGQEIVYEGVTGAQITAYANPDLVWETSEQLDLGMDLRALNSKLRFSIDYYTKTTRDAIVSDGSLITPGSAGFVSNEFNSGTIENKGFEFELGYGDTTTGGLSYNFSANLSTLKNEVKEILFVPEGTSLVGASAPQNPDGVTRFSQGLPSWYFYGYKTNGIDPATGEIIKVDTDGVSGITSADKTMIGSPHPDMLFGGNIALGYKAFDFNLQFQGTIGNDIMATFYQPSRPITNKPVHFYTNRWQQAGDNASFPSAANAISAYDTDLVVEDGSYMRIKQIQLGYTLPQNLANKLKLDNLRLYVSLDDYFTFTKYSGLDPEIGNFDFKSIGVDRGFYPTAAKALFGLSVEF</sequence>
<dbReference type="InterPro" id="IPR039426">
    <property type="entry name" value="TonB-dep_rcpt-like"/>
</dbReference>
<dbReference type="Pfam" id="PF00593">
    <property type="entry name" value="TonB_dep_Rec_b-barrel"/>
    <property type="match status" value="1"/>
</dbReference>
<evidence type="ECO:0000256" key="11">
    <source>
        <dbReference type="SAM" id="SignalP"/>
    </source>
</evidence>
<keyword evidence="4 8" id="KW-0812">Transmembrane</keyword>
<feature type="domain" description="TonB-dependent receptor plug" evidence="13">
    <location>
        <begin position="116"/>
        <end position="218"/>
    </location>
</feature>
<evidence type="ECO:0000256" key="5">
    <source>
        <dbReference type="ARBA" id="ARBA00023077"/>
    </source>
</evidence>
<evidence type="ECO:0000313" key="14">
    <source>
        <dbReference type="EMBL" id="TCL63476.1"/>
    </source>
</evidence>
<feature type="compositionally biased region" description="Low complexity" evidence="10">
    <location>
        <begin position="145"/>
        <end position="155"/>
    </location>
</feature>
<dbReference type="Gene3D" id="2.40.170.20">
    <property type="entry name" value="TonB-dependent receptor, beta-barrel domain"/>
    <property type="match status" value="1"/>
</dbReference>
<dbReference type="InterPro" id="IPR023996">
    <property type="entry name" value="TonB-dep_OMP_SusC/RagA"/>
</dbReference>
<evidence type="ECO:0000256" key="10">
    <source>
        <dbReference type="SAM" id="MobiDB-lite"/>
    </source>
</evidence>